<evidence type="ECO:0000313" key="4">
    <source>
        <dbReference type="Proteomes" id="UP000182762"/>
    </source>
</evidence>
<dbReference type="GO" id="GO:0016301">
    <property type="term" value="F:kinase activity"/>
    <property type="evidence" value="ECO:0007669"/>
    <property type="project" value="UniProtKB-KW"/>
</dbReference>
<dbReference type="PANTHER" id="PTHR38430">
    <property type="entry name" value="PROTEIN-ARGININE KINASE ACTIVATOR PROTEIN"/>
    <property type="match status" value="1"/>
</dbReference>
<dbReference type="Proteomes" id="UP000182762">
    <property type="component" value="Unassembled WGS sequence"/>
</dbReference>
<keyword evidence="3" id="KW-0808">Transferase</keyword>
<dbReference type="GeneID" id="93713301"/>
<protein>
    <submittedName>
        <fullName evidence="3">Protein-arginine kinase activator protein McsA</fullName>
    </submittedName>
</protein>
<feature type="coiled-coil region" evidence="1">
    <location>
        <begin position="132"/>
        <end position="178"/>
    </location>
</feature>
<dbReference type="InterPro" id="IPR025542">
    <property type="entry name" value="YacH"/>
</dbReference>
<dbReference type="Pfam" id="PF02151">
    <property type="entry name" value="UVR"/>
    <property type="match status" value="1"/>
</dbReference>
<dbReference type="EMBL" id="FOXX01000021">
    <property type="protein sequence ID" value="SFQ87196.1"/>
    <property type="molecule type" value="Genomic_DNA"/>
</dbReference>
<feature type="domain" description="UVR" evidence="2">
    <location>
        <begin position="136"/>
        <end position="171"/>
    </location>
</feature>
<comment type="caution">
    <text evidence="3">The sequence shown here is derived from an EMBL/GenBank/DDBJ whole genome shotgun (WGS) entry which is preliminary data.</text>
</comment>
<keyword evidence="1" id="KW-0175">Coiled coil</keyword>
<dbReference type="InterPro" id="IPR036876">
    <property type="entry name" value="UVR_dom_sf"/>
</dbReference>
<dbReference type="InterPro" id="IPR001943">
    <property type="entry name" value="UVR_dom"/>
</dbReference>
<proteinExistence type="predicted"/>
<accession>A0A1I6C1Y6</accession>
<dbReference type="PROSITE" id="PS50151">
    <property type="entry name" value="UVR"/>
    <property type="match status" value="1"/>
</dbReference>
<evidence type="ECO:0000259" key="2">
    <source>
        <dbReference type="PROSITE" id="PS50151"/>
    </source>
</evidence>
<evidence type="ECO:0000256" key="1">
    <source>
        <dbReference type="SAM" id="Coils"/>
    </source>
</evidence>
<gene>
    <name evidence="3" type="ORF">SAMN02745910_04782</name>
</gene>
<organism evidence="3 4">
    <name type="scientific">Priestia endophytica DSM 13796</name>
    <dbReference type="NCBI Taxonomy" id="1121089"/>
    <lineage>
        <taxon>Bacteria</taxon>
        <taxon>Bacillati</taxon>
        <taxon>Bacillota</taxon>
        <taxon>Bacilli</taxon>
        <taxon>Bacillales</taxon>
        <taxon>Bacillaceae</taxon>
        <taxon>Priestia</taxon>
    </lineage>
</organism>
<dbReference type="RefSeq" id="WP_061802626.1">
    <property type="nucleotide sequence ID" value="NZ_FOXX01000021.1"/>
</dbReference>
<dbReference type="SUPFAM" id="SSF46600">
    <property type="entry name" value="C-terminal UvrC-binding domain of UvrB"/>
    <property type="match status" value="1"/>
</dbReference>
<dbReference type="Gene3D" id="4.10.860.10">
    <property type="entry name" value="UVR domain"/>
    <property type="match status" value="1"/>
</dbReference>
<name>A0A1I6C1Y6_9BACI</name>
<dbReference type="PIRSF" id="PIRSF015034">
    <property type="entry name" value="YacH"/>
    <property type="match status" value="1"/>
</dbReference>
<evidence type="ECO:0000313" key="3">
    <source>
        <dbReference type="EMBL" id="SFQ87196.1"/>
    </source>
</evidence>
<dbReference type="PANTHER" id="PTHR38430:SF1">
    <property type="entry name" value="PROTEIN-ARGININE KINASE ACTIVATOR PROTEIN"/>
    <property type="match status" value="1"/>
</dbReference>
<reference evidence="3 4" key="1">
    <citation type="submission" date="2016-10" db="EMBL/GenBank/DDBJ databases">
        <authorList>
            <person name="Varghese N."/>
            <person name="Submissions S."/>
        </authorList>
    </citation>
    <scope>NUCLEOTIDE SEQUENCE [LARGE SCALE GENOMIC DNA]</scope>
    <source>
        <strain evidence="3 4">DSM 13796</strain>
    </source>
</reference>
<keyword evidence="4" id="KW-1185">Reference proteome</keyword>
<sequence length="179" mass="20768">MICQQCHMREAAIHFTEVSNGHQQEIHLCEKCAKERGDLFMLSDHETFSMNDLLAGLLNFDSAFKEAEKSFQQAPLHCPHCKMTYKQFAKVGRFGCAHCYQAFQQKLTPFLKRLQGGNSLHRGKIPQRAGENIQLKKELENLKAKLKQYVEAEEFEEAVKLRDKIRELNRQLDQKRGES</sequence>
<keyword evidence="3" id="KW-0418">Kinase</keyword>